<evidence type="ECO:0000313" key="2">
    <source>
        <dbReference type="EMBL" id="CAG21077.1"/>
    </source>
</evidence>
<dbReference type="RefSeq" id="WP_011219355.1">
    <property type="nucleotide sequence ID" value="NC_006370.1"/>
</dbReference>
<dbReference type="GO" id="GO:0004029">
    <property type="term" value="F:aldehyde dehydrogenase (NAD+) activity"/>
    <property type="evidence" value="ECO:0007669"/>
    <property type="project" value="TreeGrafter"/>
</dbReference>
<dbReference type="InterPro" id="IPR036291">
    <property type="entry name" value="NAD(P)-bd_dom_sf"/>
</dbReference>
<dbReference type="EMBL" id="CR378671">
    <property type="protein sequence ID" value="CAG21077.1"/>
    <property type="molecule type" value="Genomic_DNA"/>
</dbReference>
<feature type="domain" description="NAD-dependent epimerase/dehydratase" evidence="1">
    <location>
        <begin position="4"/>
        <end position="219"/>
    </location>
</feature>
<reference evidence="3" key="1">
    <citation type="journal article" date="2005" name="Science">
        <title>Life at depth: Photobacterium profundum genome sequence and expression analysis.</title>
        <authorList>
            <person name="Vezzi A."/>
            <person name="Campanaro S."/>
            <person name="D'Angelo M."/>
            <person name="Simonato F."/>
            <person name="Vitulo N."/>
            <person name="Lauro F.M."/>
            <person name="Cestaro A."/>
            <person name="Malacrida G."/>
            <person name="Simionati B."/>
            <person name="Cannata N."/>
            <person name="Romualdi C."/>
            <person name="Bartlett D.H."/>
            <person name="Valle G."/>
        </authorList>
    </citation>
    <scope>NUCLEOTIDE SEQUENCE [LARGE SCALE GENOMIC DNA]</scope>
    <source>
        <strain evidence="3">ATCC BAA-1253 / SS9</strain>
    </source>
</reference>
<dbReference type="Proteomes" id="UP000000593">
    <property type="component" value="Chromosome 1"/>
</dbReference>
<dbReference type="HOGENOM" id="CLU_007383_6_1_6"/>
<dbReference type="PANTHER" id="PTHR48079:SF6">
    <property type="entry name" value="NAD(P)-BINDING DOMAIN-CONTAINING PROTEIN-RELATED"/>
    <property type="match status" value="1"/>
</dbReference>
<dbReference type="KEGG" id="ppr:PBPRA2699"/>
<protein>
    <submittedName>
        <fullName evidence="2">Hypothetical nucleoside-diphosphate-sugar epimerase</fullName>
    </submittedName>
</protein>
<dbReference type="eggNOG" id="COG0451">
    <property type="taxonomic scope" value="Bacteria"/>
</dbReference>
<keyword evidence="3" id="KW-1185">Reference proteome</keyword>
<dbReference type="PANTHER" id="PTHR48079">
    <property type="entry name" value="PROTEIN YEEZ"/>
    <property type="match status" value="1"/>
</dbReference>
<dbReference type="InterPro" id="IPR001509">
    <property type="entry name" value="Epimerase_deHydtase"/>
</dbReference>
<name>Q6LNP9_PHOPR</name>
<accession>Q6LNP9</accession>
<dbReference type="AlphaFoldDB" id="Q6LNP9"/>
<dbReference type="STRING" id="298386.PBPRA2699"/>
<dbReference type="SUPFAM" id="SSF51735">
    <property type="entry name" value="NAD(P)-binding Rossmann-fold domains"/>
    <property type="match status" value="1"/>
</dbReference>
<dbReference type="Pfam" id="PF01370">
    <property type="entry name" value="Epimerase"/>
    <property type="match status" value="1"/>
</dbReference>
<evidence type="ECO:0000313" key="3">
    <source>
        <dbReference type="Proteomes" id="UP000000593"/>
    </source>
</evidence>
<sequence>MKSILVTGGNGFIGQNVVSHLVGKCQVRVSLRNQNATFERISDDKVFDRVIVGELSVHTDWSQALSDIDVVIHLAGRAHVSRDTAESPIDEFRKVNRDASVNLLRQAAKQNVSRFVFVSSIGVNGNTTLPGSPFSEHSVPNPIEAYAISKFEAEQCLIEEASKLDVELVIVRPPLVYGPTAPGNLNKLLKLVKYCPILPFGLVNNQKSFISITNLVDFLDVCSFHPLAANECFLIADDEVVSTKELTEILATSCNKKVCNLPIPVWIMTKVANVTGKKAIANQLFNNLVIDNAKAKKLLGWQPQFSMKSGLPLN</sequence>
<organism evidence="2 3">
    <name type="scientific">Photobacterium profundum (strain SS9)</name>
    <dbReference type="NCBI Taxonomy" id="298386"/>
    <lineage>
        <taxon>Bacteria</taxon>
        <taxon>Pseudomonadati</taxon>
        <taxon>Pseudomonadota</taxon>
        <taxon>Gammaproteobacteria</taxon>
        <taxon>Vibrionales</taxon>
        <taxon>Vibrionaceae</taxon>
        <taxon>Photobacterium</taxon>
    </lineage>
</organism>
<dbReference type="Gene3D" id="3.40.50.720">
    <property type="entry name" value="NAD(P)-binding Rossmann-like Domain"/>
    <property type="match status" value="1"/>
</dbReference>
<gene>
    <name evidence="2" type="primary">WBPV</name>
    <name evidence="2" type="ordered locus">PBPRA2699</name>
</gene>
<proteinExistence type="predicted"/>
<evidence type="ECO:0000259" key="1">
    <source>
        <dbReference type="Pfam" id="PF01370"/>
    </source>
</evidence>
<dbReference type="GO" id="GO:0005737">
    <property type="term" value="C:cytoplasm"/>
    <property type="evidence" value="ECO:0007669"/>
    <property type="project" value="TreeGrafter"/>
</dbReference>
<dbReference type="InterPro" id="IPR051783">
    <property type="entry name" value="NAD(P)-dependent_oxidoreduct"/>
</dbReference>